<evidence type="ECO:0000256" key="6">
    <source>
        <dbReference type="ARBA" id="ARBA00022737"/>
    </source>
</evidence>
<dbReference type="GO" id="GO:0006457">
    <property type="term" value="P:protein folding"/>
    <property type="evidence" value="ECO:0000318"/>
    <property type="project" value="GO_Central"/>
</dbReference>
<dbReference type="CDD" id="cd02982">
    <property type="entry name" value="PDI_b'_family"/>
    <property type="match status" value="1"/>
</dbReference>
<evidence type="ECO:0000256" key="10">
    <source>
        <dbReference type="ARBA" id="ARBA00023284"/>
    </source>
</evidence>
<dbReference type="InterPro" id="IPR013766">
    <property type="entry name" value="Thioredoxin_domain"/>
</dbReference>
<keyword evidence="14" id="KW-1185">Reference proteome</keyword>
<evidence type="ECO:0000313" key="14">
    <source>
        <dbReference type="Proteomes" id="UP000001514"/>
    </source>
</evidence>
<name>D8S6E4_SELML</name>
<evidence type="ECO:0000313" key="13">
    <source>
        <dbReference type="EMBL" id="EFJ20049.1"/>
    </source>
</evidence>
<dbReference type="eggNOG" id="KOG0190">
    <property type="taxonomic scope" value="Eukaryota"/>
</dbReference>
<dbReference type="PROSITE" id="PS51352">
    <property type="entry name" value="THIOREDOXIN_2"/>
    <property type="match status" value="1"/>
</dbReference>
<comment type="catalytic activity">
    <reaction evidence="1">
        <text>Catalyzes the rearrangement of -S-S- bonds in proteins.</text>
        <dbReference type="EC" id="5.3.4.1"/>
    </reaction>
</comment>
<organism evidence="14">
    <name type="scientific">Selaginella moellendorffii</name>
    <name type="common">Spikemoss</name>
    <dbReference type="NCBI Taxonomy" id="88036"/>
    <lineage>
        <taxon>Eukaryota</taxon>
        <taxon>Viridiplantae</taxon>
        <taxon>Streptophyta</taxon>
        <taxon>Embryophyta</taxon>
        <taxon>Tracheophyta</taxon>
        <taxon>Lycopodiopsida</taxon>
        <taxon>Selaginellales</taxon>
        <taxon>Selaginellaceae</taxon>
        <taxon>Selaginella</taxon>
    </lineage>
</organism>
<dbReference type="InterPro" id="IPR036249">
    <property type="entry name" value="Thioredoxin-like_sf"/>
</dbReference>
<dbReference type="PANTHER" id="PTHR18929:SF189">
    <property type="entry name" value="PROTEIN DISULFIDE ISOMERASE-LIKE 1-5-RELATED"/>
    <property type="match status" value="1"/>
</dbReference>
<feature type="domain" description="Thioredoxin" evidence="12">
    <location>
        <begin position="1"/>
        <end position="113"/>
    </location>
</feature>
<dbReference type="Gramene" id="EFJ20049">
    <property type="protein sequence ID" value="EFJ20049"/>
    <property type="gene ID" value="SELMODRAFT_110105"/>
</dbReference>
<dbReference type="OMA" id="MLIYIDI"/>
<dbReference type="AlphaFoldDB" id="D8S6E4"/>
<dbReference type="CDD" id="cd02981">
    <property type="entry name" value="PDI_b_family"/>
    <property type="match status" value="1"/>
</dbReference>
<dbReference type="InParanoid" id="D8S6E4"/>
<comment type="similarity">
    <text evidence="3">Belongs to the protein disulfide isomerase family.</text>
</comment>
<keyword evidence="7" id="KW-0256">Endoplasmic reticulum</keyword>
<dbReference type="GO" id="GO:0005783">
    <property type="term" value="C:endoplasmic reticulum"/>
    <property type="evidence" value="ECO:0000318"/>
    <property type="project" value="GO_Central"/>
</dbReference>
<feature type="region of interest" description="Disordered" evidence="11">
    <location>
        <begin position="458"/>
        <end position="479"/>
    </location>
</feature>
<evidence type="ECO:0000256" key="7">
    <source>
        <dbReference type="ARBA" id="ARBA00022824"/>
    </source>
</evidence>
<dbReference type="FunCoup" id="D8S6E4">
    <property type="interactions" value="1843"/>
</dbReference>
<dbReference type="Pfam" id="PF13848">
    <property type="entry name" value="Thioredoxin_6"/>
    <property type="match status" value="1"/>
</dbReference>
<comment type="subcellular location">
    <subcellularLocation>
        <location evidence="2">Endoplasmic reticulum lumen</location>
    </subcellularLocation>
</comment>
<evidence type="ECO:0000256" key="8">
    <source>
        <dbReference type="ARBA" id="ARBA00023157"/>
    </source>
</evidence>
<dbReference type="SUPFAM" id="SSF52833">
    <property type="entry name" value="Thioredoxin-like"/>
    <property type="match status" value="4"/>
</dbReference>
<dbReference type="GO" id="GO:0003756">
    <property type="term" value="F:protein disulfide isomerase activity"/>
    <property type="evidence" value="ECO:0000318"/>
    <property type="project" value="GO_Central"/>
</dbReference>
<evidence type="ECO:0000256" key="2">
    <source>
        <dbReference type="ARBA" id="ARBA00004319"/>
    </source>
</evidence>
<keyword evidence="5" id="KW-0732">Signal</keyword>
<dbReference type="Proteomes" id="UP000001514">
    <property type="component" value="Unassembled WGS sequence"/>
</dbReference>
<evidence type="ECO:0000256" key="3">
    <source>
        <dbReference type="ARBA" id="ARBA00006347"/>
    </source>
</evidence>
<evidence type="ECO:0000256" key="11">
    <source>
        <dbReference type="SAM" id="MobiDB-lite"/>
    </source>
</evidence>
<dbReference type="GO" id="GO:0034976">
    <property type="term" value="P:response to endoplasmic reticulum stress"/>
    <property type="evidence" value="ECO:0000318"/>
    <property type="project" value="GO_Central"/>
</dbReference>
<dbReference type="EC" id="5.3.4.1" evidence="4"/>
<evidence type="ECO:0000256" key="1">
    <source>
        <dbReference type="ARBA" id="ARBA00001182"/>
    </source>
</evidence>
<dbReference type="FunFam" id="3.40.30.10:FF:000042">
    <property type="entry name" value="protein disulfide-isomerase A2"/>
    <property type="match status" value="1"/>
</dbReference>
<dbReference type="CDD" id="cd02961">
    <property type="entry name" value="PDI_a_family"/>
    <property type="match status" value="1"/>
</dbReference>
<keyword evidence="8" id="KW-1015">Disulfide bond</keyword>
<accession>D8S6E4</accession>
<keyword evidence="10" id="KW-0676">Redox-active center</keyword>
<sequence>MNFVADLTDESAPRVISSREYVLLLGYASWCSRSAALLPEFAAAALDLAGYGDGNGGILFAKIDAIANPKTAKLYNIKGFPTVLFLVNGSVQQAYTGGDSKSEIIDWVRKKTGSPASTVVSTKDAENFLANSSVIVAGFFDKFEGDDYKSFIEAAKQEVGTPFIQTNSLNVAQTFHSSIRKPPMVWIQKNEPEQMLVSDGTFSAQNLLDFVELNKFPVVVRMTSKNAARINSSPLKLQVLLFANEIDVKTVLPLFEEAAMAFKGKLIFLVVENSDMDFAMPFLSMYGVQPEKPVIVAFNYDNGQKFLLEEDINLQNILAFCQNLLSGDLTQHYKSEPIPSKDEGDLRIVVGKTFEKIVLDDSKDVFLQITSPWCGMCETANKTVAKLGTFFKGIPSLVIAQIDTSSNEHPKLEVTTYPAFLFYPAGHKNQPITAHAKTNLKGLVQFVKKHAAIPFAMPTTQHTKTKTSSTSSPPDRDEL</sequence>
<dbReference type="GO" id="GO:0005788">
    <property type="term" value="C:endoplasmic reticulum lumen"/>
    <property type="evidence" value="ECO:0007669"/>
    <property type="project" value="UniProtKB-SubCell"/>
</dbReference>
<keyword evidence="9" id="KW-0413">Isomerase</keyword>
<dbReference type="KEGG" id="smo:SELMODRAFT_110105"/>
<dbReference type="Pfam" id="PF00085">
    <property type="entry name" value="Thioredoxin"/>
    <property type="match status" value="2"/>
</dbReference>
<keyword evidence="6" id="KW-0677">Repeat</keyword>
<protein>
    <recommendedName>
        <fullName evidence="4">protein disulfide-isomerase</fullName>
        <ecNumber evidence="4">5.3.4.1</ecNumber>
    </recommendedName>
</protein>
<evidence type="ECO:0000256" key="9">
    <source>
        <dbReference type="ARBA" id="ARBA00023235"/>
    </source>
</evidence>
<evidence type="ECO:0000256" key="4">
    <source>
        <dbReference type="ARBA" id="ARBA00012723"/>
    </source>
</evidence>
<dbReference type="STRING" id="88036.D8S6E4"/>
<dbReference type="PANTHER" id="PTHR18929">
    <property type="entry name" value="PROTEIN DISULFIDE ISOMERASE"/>
    <property type="match status" value="1"/>
</dbReference>
<dbReference type="Gene3D" id="3.40.30.10">
    <property type="entry name" value="Glutaredoxin"/>
    <property type="match status" value="4"/>
</dbReference>
<evidence type="ECO:0000256" key="5">
    <source>
        <dbReference type="ARBA" id="ARBA00022729"/>
    </source>
</evidence>
<dbReference type="EMBL" id="GL377604">
    <property type="protein sequence ID" value="EFJ20049.1"/>
    <property type="molecule type" value="Genomic_DNA"/>
</dbReference>
<dbReference type="HOGENOM" id="CLU_025879_7_0_1"/>
<evidence type="ECO:0000259" key="12">
    <source>
        <dbReference type="PROSITE" id="PS51352"/>
    </source>
</evidence>
<reference evidence="13 14" key="1">
    <citation type="journal article" date="2011" name="Science">
        <title>The Selaginella genome identifies genetic changes associated with the evolution of vascular plants.</title>
        <authorList>
            <person name="Banks J.A."/>
            <person name="Nishiyama T."/>
            <person name="Hasebe M."/>
            <person name="Bowman J.L."/>
            <person name="Gribskov M."/>
            <person name="dePamphilis C."/>
            <person name="Albert V.A."/>
            <person name="Aono N."/>
            <person name="Aoyama T."/>
            <person name="Ambrose B.A."/>
            <person name="Ashton N.W."/>
            <person name="Axtell M.J."/>
            <person name="Barker E."/>
            <person name="Barker M.S."/>
            <person name="Bennetzen J.L."/>
            <person name="Bonawitz N.D."/>
            <person name="Chapple C."/>
            <person name="Cheng C."/>
            <person name="Correa L.G."/>
            <person name="Dacre M."/>
            <person name="DeBarry J."/>
            <person name="Dreyer I."/>
            <person name="Elias M."/>
            <person name="Engstrom E.M."/>
            <person name="Estelle M."/>
            <person name="Feng L."/>
            <person name="Finet C."/>
            <person name="Floyd S.K."/>
            <person name="Frommer W.B."/>
            <person name="Fujita T."/>
            <person name="Gramzow L."/>
            <person name="Gutensohn M."/>
            <person name="Harholt J."/>
            <person name="Hattori M."/>
            <person name="Heyl A."/>
            <person name="Hirai T."/>
            <person name="Hiwatashi Y."/>
            <person name="Ishikawa M."/>
            <person name="Iwata M."/>
            <person name="Karol K.G."/>
            <person name="Koehler B."/>
            <person name="Kolukisaoglu U."/>
            <person name="Kubo M."/>
            <person name="Kurata T."/>
            <person name="Lalonde S."/>
            <person name="Li K."/>
            <person name="Li Y."/>
            <person name="Litt A."/>
            <person name="Lyons E."/>
            <person name="Manning G."/>
            <person name="Maruyama T."/>
            <person name="Michael T.P."/>
            <person name="Mikami K."/>
            <person name="Miyazaki S."/>
            <person name="Morinaga S."/>
            <person name="Murata T."/>
            <person name="Mueller-Roeber B."/>
            <person name="Nelson D.R."/>
            <person name="Obara M."/>
            <person name="Oguri Y."/>
            <person name="Olmstead R.G."/>
            <person name="Onodera N."/>
            <person name="Petersen B.L."/>
            <person name="Pils B."/>
            <person name="Prigge M."/>
            <person name="Rensing S.A."/>
            <person name="Riano-Pachon D.M."/>
            <person name="Roberts A.W."/>
            <person name="Sato Y."/>
            <person name="Scheller H.V."/>
            <person name="Schulz B."/>
            <person name="Schulz C."/>
            <person name="Shakirov E.V."/>
            <person name="Shibagaki N."/>
            <person name="Shinohara N."/>
            <person name="Shippen D.E."/>
            <person name="Soerensen I."/>
            <person name="Sotooka R."/>
            <person name="Sugimoto N."/>
            <person name="Sugita M."/>
            <person name="Sumikawa N."/>
            <person name="Tanurdzic M."/>
            <person name="Theissen G."/>
            <person name="Ulvskov P."/>
            <person name="Wakazuki S."/>
            <person name="Weng J.K."/>
            <person name="Willats W.W."/>
            <person name="Wipf D."/>
            <person name="Wolf P.G."/>
            <person name="Yang L."/>
            <person name="Zimmer A.D."/>
            <person name="Zhu Q."/>
            <person name="Mitros T."/>
            <person name="Hellsten U."/>
            <person name="Loque D."/>
            <person name="Otillar R."/>
            <person name="Salamov A."/>
            <person name="Schmutz J."/>
            <person name="Shapiro H."/>
            <person name="Lindquist E."/>
            <person name="Lucas S."/>
            <person name="Rokhsar D."/>
            <person name="Grigoriev I.V."/>
        </authorList>
    </citation>
    <scope>NUCLEOTIDE SEQUENCE [LARGE SCALE GENOMIC DNA]</scope>
</reference>
<gene>
    <name evidence="13" type="ORF">SELMODRAFT_110105</name>
</gene>
<proteinExistence type="inferred from homology"/>